<proteinExistence type="predicted"/>
<evidence type="ECO:0000313" key="3">
    <source>
        <dbReference type="Proteomes" id="UP000326837"/>
    </source>
</evidence>
<keyword evidence="3" id="KW-1185">Reference proteome</keyword>
<evidence type="ECO:0000256" key="1">
    <source>
        <dbReference type="SAM" id="MobiDB-lite"/>
    </source>
</evidence>
<dbReference type="AlphaFoldDB" id="A0A5K7XBL1"/>
<name>A0A5K7XBL1_9BACT</name>
<protein>
    <submittedName>
        <fullName evidence="2">Uncharacterized protein</fullName>
    </submittedName>
</protein>
<feature type="compositionally biased region" description="Basic and acidic residues" evidence="1">
    <location>
        <begin position="1"/>
        <end position="10"/>
    </location>
</feature>
<dbReference type="KEGG" id="lpav:PLANPX_3357"/>
<reference evidence="3" key="1">
    <citation type="submission" date="2019-10" db="EMBL/GenBank/DDBJ databases">
        <title>Lacipirellula parvula gen. nov., sp. nov., representing a lineage of planctomycetes widespread in freshwater anoxic habitats, and description of the family Lacipirellulaceae.</title>
        <authorList>
            <person name="Dedysh S.N."/>
            <person name="Kulichevskaya I.S."/>
            <person name="Beletsky A.V."/>
            <person name="Rakitin A.L."/>
            <person name="Mardanov A.V."/>
            <person name="Ivanova A.A."/>
            <person name="Saltykova V.X."/>
            <person name="Rijpstra W.I.C."/>
            <person name="Sinninghe Damste J.S."/>
            <person name="Ravin N.V."/>
        </authorList>
    </citation>
    <scope>NUCLEOTIDE SEQUENCE [LARGE SCALE GENOMIC DNA]</scope>
    <source>
        <strain evidence="3">PX69</strain>
    </source>
</reference>
<dbReference type="EMBL" id="AP021861">
    <property type="protein sequence ID" value="BBO33745.1"/>
    <property type="molecule type" value="Genomic_DNA"/>
</dbReference>
<dbReference type="Proteomes" id="UP000326837">
    <property type="component" value="Chromosome"/>
</dbReference>
<organism evidence="2 3">
    <name type="scientific">Lacipirellula parvula</name>
    <dbReference type="NCBI Taxonomy" id="2650471"/>
    <lineage>
        <taxon>Bacteria</taxon>
        <taxon>Pseudomonadati</taxon>
        <taxon>Planctomycetota</taxon>
        <taxon>Planctomycetia</taxon>
        <taxon>Pirellulales</taxon>
        <taxon>Lacipirellulaceae</taxon>
        <taxon>Lacipirellula</taxon>
    </lineage>
</organism>
<gene>
    <name evidence="2" type="ORF">PLANPX_3357</name>
</gene>
<sequence length="41" mass="4714">MCHRAPDDQVTKPLDSKPSQQFSQMGRRPQRPTSTSKQTRT</sequence>
<feature type="region of interest" description="Disordered" evidence="1">
    <location>
        <begin position="1"/>
        <end position="41"/>
    </location>
</feature>
<evidence type="ECO:0000313" key="2">
    <source>
        <dbReference type="EMBL" id="BBO33745.1"/>
    </source>
</evidence>
<feature type="compositionally biased region" description="Polar residues" evidence="1">
    <location>
        <begin position="31"/>
        <end position="41"/>
    </location>
</feature>
<accession>A0A5K7XBL1</accession>